<protein>
    <submittedName>
        <fullName evidence="6">Carbohydrate kinase family protein</fullName>
    </submittedName>
</protein>
<comment type="caution">
    <text evidence="6">The sequence shown here is derived from an EMBL/GenBank/DDBJ whole genome shotgun (WGS) entry which is preliminary data.</text>
</comment>
<sequence>MVGRVHLSFAVAGNLNLDQYLLVERIPGPDEAVEVLETFFEPGGAATNVAVALARLGAEVRLLGFVGLDDAGAFLLQRLSSLSLDLRCVRRVGMPTGRVLVVLDRAGRRAMLALRGANIELKPGSIELSALEGVEHLHLSSTKPAFTEWLLAEAKRIGLTTSYDPGSAVASEGVDRLREALRHVDVLLVNKREADMLGLENLKRTFKGLLVIKKGRLGAEAPLEGVSVPAFKVGVVDTTGAGDAFNAAFLVCWRLGMNLEECLLLANAAGALKACRYGAQSSPTLEELLSFLSSRGLGGLAAKVRRLAQNK</sequence>
<dbReference type="GO" id="GO:0006796">
    <property type="term" value="P:phosphate-containing compound metabolic process"/>
    <property type="evidence" value="ECO:0007669"/>
    <property type="project" value="UniProtKB-ARBA"/>
</dbReference>
<feature type="domain" description="Carbohydrate kinase PfkB" evidence="5">
    <location>
        <begin position="10"/>
        <end position="282"/>
    </location>
</feature>
<evidence type="ECO:0000256" key="1">
    <source>
        <dbReference type="ARBA" id="ARBA00010688"/>
    </source>
</evidence>
<gene>
    <name evidence="6" type="ORF">ENV88_05900</name>
</gene>
<dbReference type="InterPro" id="IPR002139">
    <property type="entry name" value="Ribo/fructo_kinase"/>
</dbReference>
<dbReference type="GO" id="GO:0016301">
    <property type="term" value="F:kinase activity"/>
    <property type="evidence" value="ECO:0007669"/>
    <property type="project" value="UniProtKB-KW"/>
</dbReference>
<evidence type="ECO:0000313" key="6">
    <source>
        <dbReference type="EMBL" id="HGB25545.1"/>
    </source>
</evidence>
<dbReference type="EMBL" id="DTIB01000104">
    <property type="protein sequence ID" value="HGB25545.1"/>
    <property type="molecule type" value="Genomic_DNA"/>
</dbReference>
<evidence type="ECO:0000256" key="3">
    <source>
        <dbReference type="ARBA" id="ARBA00022777"/>
    </source>
</evidence>
<dbReference type="InterPro" id="IPR029056">
    <property type="entry name" value="Ribokinase-like"/>
</dbReference>
<organism evidence="6">
    <name type="scientific">Thermofilum pendens</name>
    <dbReference type="NCBI Taxonomy" id="2269"/>
    <lineage>
        <taxon>Archaea</taxon>
        <taxon>Thermoproteota</taxon>
        <taxon>Thermoprotei</taxon>
        <taxon>Thermofilales</taxon>
        <taxon>Thermofilaceae</taxon>
        <taxon>Thermofilum</taxon>
    </lineage>
</organism>
<dbReference type="InterPro" id="IPR002173">
    <property type="entry name" value="Carboh/pur_kinase_PfkB_CS"/>
</dbReference>
<dbReference type="Gene3D" id="3.40.1190.20">
    <property type="match status" value="1"/>
</dbReference>
<name>A0A7C3WUE9_THEPE</name>
<evidence type="ECO:0000256" key="4">
    <source>
        <dbReference type="RuleBase" id="RU003704"/>
    </source>
</evidence>
<reference evidence="6" key="1">
    <citation type="journal article" date="2020" name="mSystems">
        <title>Genome- and Community-Level Interaction Insights into Carbon Utilization and Element Cycling Functions of Hydrothermarchaeota in Hydrothermal Sediment.</title>
        <authorList>
            <person name="Zhou Z."/>
            <person name="Liu Y."/>
            <person name="Xu W."/>
            <person name="Pan J."/>
            <person name="Luo Z.H."/>
            <person name="Li M."/>
        </authorList>
    </citation>
    <scope>NUCLEOTIDE SEQUENCE [LARGE SCALE GENOMIC DNA]</scope>
    <source>
        <strain evidence="6">SpSt-8</strain>
    </source>
</reference>
<dbReference type="AlphaFoldDB" id="A0A7C3WUE9"/>
<dbReference type="InterPro" id="IPR011611">
    <property type="entry name" value="PfkB_dom"/>
</dbReference>
<dbReference type="PROSITE" id="PS00583">
    <property type="entry name" value="PFKB_KINASES_1"/>
    <property type="match status" value="1"/>
</dbReference>
<comment type="similarity">
    <text evidence="1 4">Belongs to the carbohydrate kinase PfkB family.</text>
</comment>
<keyword evidence="3 4" id="KW-0418">Kinase</keyword>
<evidence type="ECO:0000259" key="5">
    <source>
        <dbReference type="Pfam" id="PF00294"/>
    </source>
</evidence>
<dbReference type="Pfam" id="PF00294">
    <property type="entry name" value="PfkB"/>
    <property type="match status" value="1"/>
</dbReference>
<evidence type="ECO:0000256" key="2">
    <source>
        <dbReference type="ARBA" id="ARBA00022679"/>
    </source>
</evidence>
<dbReference type="SUPFAM" id="SSF53613">
    <property type="entry name" value="Ribokinase-like"/>
    <property type="match status" value="1"/>
</dbReference>
<accession>A0A7C3WUE9</accession>
<proteinExistence type="inferred from homology"/>
<dbReference type="PROSITE" id="PS00584">
    <property type="entry name" value="PFKB_KINASES_2"/>
    <property type="match status" value="1"/>
</dbReference>
<dbReference type="PRINTS" id="PR00990">
    <property type="entry name" value="RIBOKINASE"/>
</dbReference>
<dbReference type="PANTHER" id="PTHR10584">
    <property type="entry name" value="SUGAR KINASE"/>
    <property type="match status" value="1"/>
</dbReference>
<dbReference type="PANTHER" id="PTHR10584:SF166">
    <property type="entry name" value="RIBOKINASE"/>
    <property type="match status" value="1"/>
</dbReference>
<keyword evidence="2 4" id="KW-0808">Transferase</keyword>